<dbReference type="Proteomes" id="UP000482800">
    <property type="component" value="Unassembled WGS sequence"/>
</dbReference>
<dbReference type="AlphaFoldDB" id="A0A6V8KSZ5"/>
<sequence>MKGGVVGDLTVPVVLIILGGVCLLIALSGGGFGGTISIPTLGTAPRVVAGVLASVLLGGGILLYVWEKRKDDPRPDPTPTQSIAPSVHPTPSKSPSVSETPSHEPVRYDKDFVVQYIDNTGHIDLDEPRSWNGDMDENQGVVDIAVTPGKVASENFAKIALSEAGGKAACLDAISQEAPKEISMGQVQDDEGFCAISDHGLVAYVKFLDLVAGNGDHAIRIRVTAYG</sequence>
<reference evidence="3 4" key="1">
    <citation type="submission" date="2020-03" db="EMBL/GenBank/DDBJ databases">
        <title>Whole genome shotgun sequence of Phytohabitans houttuyneae NBRC 108639.</title>
        <authorList>
            <person name="Komaki H."/>
            <person name="Tamura T."/>
        </authorList>
    </citation>
    <scope>NUCLEOTIDE SEQUENCE [LARGE SCALE GENOMIC DNA]</scope>
    <source>
        <strain evidence="3 4">NBRC 108639</strain>
    </source>
</reference>
<evidence type="ECO:0000256" key="2">
    <source>
        <dbReference type="SAM" id="Phobius"/>
    </source>
</evidence>
<accession>A0A6V8KSZ5</accession>
<feature type="compositionally biased region" description="Polar residues" evidence="1">
    <location>
        <begin position="81"/>
        <end position="100"/>
    </location>
</feature>
<protein>
    <submittedName>
        <fullName evidence="3">Uncharacterized protein</fullName>
    </submittedName>
</protein>
<organism evidence="3 4">
    <name type="scientific">Phytohabitans houttuyneae</name>
    <dbReference type="NCBI Taxonomy" id="1076126"/>
    <lineage>
        <taxon>Bacteria</taxon>
        <taxon>Bacillati</taxon>
        <taxon>Actinomycetota</taxon>
        <taxon>Actinomycetes</taxon>
        <taxon>Micromonosporales</taxon>
        <taxon>Micromonosporaceae</taxon>
    </lineage>
</organism>
<gene>
    <name evidence="3" type="ORF">Phou_091070</name>
</gene>
<keyword evidence="4" id="KW-1185">Reference proteome</keyword>
<name>A0A6V8KSZ5_9ACTN</name>
<comment type="caution">
    <text evidence="3">The sequence shown here is derived from an EMBL/GenBank/DDBJ whole genome shotgun (WGS) entry which is preliminary data.</text>
</comment>
<evidence type="ECO:0000313" key="4">
    <source>
        <dbReference type="Proteomes" id="UP000482800"/>
    </source>
</evidence>
<keyword evidence="2" id="KW-1133">Transmembrane helix</keyword>
<evidence type="ECO:0000313" key="3">
    <source>
        <dbReference type="EMBL" id="GFJ84927.1"/>
    </source>
</evidence>
<feature type="region of interest" description="Disordered" evidence="1">
    <location>
        <begin position="70"/>
        <end position="104"/>
    </location>
</feature>
<keyword evidence="2" id="KW-0472">Membrane</keyword>
<reference evidence="3 4" key="2">
    <citation type="submission" date="2020-03" db="EMBL/GenBank/DDBJ databases">
        <authorList>
            <person name="Ichikawa N."/>
            <person name="Kimura A."/>
            <person name="Kitahashi Y."/>
            <person name="Uohara A."/>
        </authorList>
    </citation>
    <scope>NUCLEOTIDE SEQUENCE [LARGE SCALE GENOMIC DNA]</scope>
    <source>
        <strain evidence="3 4">NBRC 108639</strain>
    </source>
</reference>
<dbReference type="EMBL" id="BLPF01000004">
    <property type="protein sequence ID" value="GFJ84927.1"/>
    <property type="molecule type" value="Genomic_DNA"/>
</dbReference>
<evidence type="ECO:0000256" key="1">
    <source>
        <dbReference type="SAM" id="MobiDB-lite"/>
    </source>
</evidence>
<dbReference type="RefSeq" id="WP_173069737.1">
    <property type="nucleotide sequence ID" value="NZ_BAABGO010000035.1"/>
</dbReference>
<proteinExistence type="predicted"/>
<keyword evidence="2" id="KW-0812">Transmembrane</keyword>
<feature type="transmembrane region" description="Helical" evidence="2">
    <location>
        <begin position="9"/>
        <end position="27"/>
    </location>
</feature>
<feature type="transmembrane region" description="Helical" evidence="2">
    <location>
        <begin position="47"/>
        <end position="66"/>
    </location>
</feature>